<organism evidence="1 2">
    <name type="scientific">Haematococcus lacustris</name>
    <name type="common">Green alga</name>
    <name type="synonym">Haematococcus pluvialis</name>
    <dbReference type="NCBI Taxonomy" id="44745"/>
    <lineage>
        <taxon>Eukaryota</taxon>
        <taxon>Viridiplantae</taxon>
        <taxon>Chlorophyta</taxon>
        <taxon>core chlorophytes</taxon>
        <taxon>Chlorophyceae</taxon>
        <taxon>CS clade</taxon>
        <taxon>Chlamydomonadales</taxon>
        <taxon>Haematococcaceae</taxon>
        <taxon>Haematococcus</taxon>
    </lineage>
</organism>
<dbReference type="Proteomes" id="UP000485058">
    <property type="component" value="Unassembled WGS sequence"/>
</dbReference>
<comment type="caution">
    <text evidence="1">The sequence shown here is derived from an EMBL/GenBank/DDBJ whole genome shotgun (WGS) entry which is preliminary data.</text>
</comment>
<name>A0A699ZSJ6_HAELA</name>
<dbReference type="AlphaFoldDB" id="A0A699ZSJ6"/>
<evidence type="ECO:0000313" key="2">
    <source>
        <dbReference type="Proteomes" id="UP000485058"/>
    </source>
</evidence>
<sequence length="158" mass="16321">MDCQVQLYDSSGFPTCLLSRNAMPSFVGRAPCTKVDSRALCTNWDPRAPYTQPHQPSASYSNSSISLQLLTMPYVPQASSTSCACSVVHNVFRSFCPNPPHHASNRTGNASTMHNTLCLPAVAAAGAAAQPDPSPSGAEPASAGCQQAAAPCAAGLPA</sequence>
<protein>
    <submittedName>
        <fullName evidence="1">Uncharacterized protein</fullName>
    </submittedName>
</protein>
<evidence type="ECO:0000313" key="1">
    <source>
        <dbReference type="EMBL" id="GFH25643.1"/>
    </source>
</evidence>
<dbReference type="EMBL" id="BLLF01002873">
    <property type="protein sequence ID" value="GFH25643.1"/>
    <property type="molecule type" value="Genomic_DNA"/>
</dbReference>
<proteinExistence type="predicted"/>
<reference evidence="1 2" key="1">
    <citation type="submission" date="2020-02" db="EMBL/GenBank/DDBJ databases">
        <title>Draft genome sequence of Haematococcus lacustris strain NIES-144.</title>
        <authorList>
            <person name="Morimoto D."/>
            <person name="Nakagawa S."/>
            <person name="Yoshida T."/>
            <person name="Sawayama S."/>
        </authorList>
    </citation>
    <scope>NUCLEOTIDE SEQUENCE [LARGE SCALE GENOMIC DNA]</scope>
    <source>
        <strain evidence="1 2">NIES-144</strain>
    </source>
</reference>
<accession>A0A699ZSJ6</accession>
<keyword evidence="2" id="KW-1185">Reference proteome</keyword>
<gene>
    <name evidence="1" type="ORF">HaLaN_23640</name>
</gene>
<feature type="non-terminal residue" evidence="1">
    <location>
        <position position="158"/>
    </location>
</feature>